<feature type="compositionally biased region" description="Low complexity" evidence="1">
    <location>
        <begin position="11"/>
        <end position="25"/>
    </location>
</feature>
<evidence type="ECO:0000256" key="1">
    <source>
        <dbReference type="SAM" id="MobiDB-lite"/>
    </source>
</evidence>
<dbReference type="Proteomes" id="UP001476798">
    <property type="component" value="Unassembled WGS sequence"/>
</dbReference>
<dbReference type="EMBL" id="JAHRIO010065768">
    <property type="protein sequence ID" value="MEQ2180084.1"/>
    <property type="molecule type" value="Genomic_DNA"/>
</dbReference>
<name>A0ABV0P9H7_9TELE</name>
<feature type="compositionally biased region" description="Polar residues" evidence="1">
    <location>
        <begin position="213"/>
        <end position="222"/>
    </location>
</feature>
<proteinExistence type="predicted"/>
<gene>
    <name evidence="2" type="ORF">GOODEAATRI_032122</name>
</gene>
<feature type="region of interest" description="Disordered" evidence="1">
    <location>
        <begin position="1"/>
        <end position="25"/>
    </location>
</feature>
<keyword evidence="3" id="KW-1185">Reference proteome</keyword>
<evidence type="ECO:0000313" key="2">
    <source>
        <dbReference type="EMBL" id="MEQ2180084.1"/>
    </source>
</evidence>
<organism evidence="2 3">
    <name type="scientific">Goodea atripinnis</name>
    <dbReference type="NCBI Taxonomy" id="208336"/>
    <lineage>
        <taxon>Eukaryota</taxon>
        <taxon>Metazoa</taxon>
        <taxon>Chordata</taxon>
        <taxon>Craniata</taxon>
        <taxon>Vertebrata</taxon>
        <taxon>Euteleostomi</taxon>
        <taxon>Actinopterygii</taxon>
        <taxon>Neopterygii</taxon>
        <taxon>Teleostei</taxon>
        <taxon>Neoteleostei</taxon>
        <taxon>Acanthomorphata</taxon>
        <taxon>Ovalentaria</taxon>
        <taxon>Atherinomorphae</taxon>
        <taxon>Cyprinodontiformes</taxon>
        <taxon>Goodeidae</taxon>
        <taxon>Goodea</taxon>
    </lineage>
</organism>
<sequence length="272" mass="30552">MSKSPSPNECRPGAATRRAPAGSTTLTGYANHLPLKDPKQMWSLVTYCRNHIETVQGTWSAEHKQRRKPLHFQPPMLTTAPTAAPNVSTHSGGHYGSWVHTTKTCMGQFSSSQSALSSGTTYVQNNLSYSKLEAKTHSVKIVDQKHYVPCQTTLLKHLGLFWETGMDWEDMDGLILFISVCPFQRYHTCPDKPLLREAGNPNTHQESHLTDQAHLSNPGTPHLSTPPWTDQVICSPKMLVPLHVPRARYRQFTCSQRPIGHAKMYEIRAHLH</sequence>
<evidence type="ECO:0000313" key="3">
    <source>
        <dbReference type="Proteomes" id="UP001476798"/>
    </source>
</evidence>
<feature type="region of interest" description="Disordered" evidence="1">
    <location>
        <begin position="197"/>
        <end position="222"/>
    </location>
</feature>
<comment type="caution">
    <text evidence="2">The sequence shown here is derived from an EMBL/GenBank/DDBJ whole genome shotgun (WGS) entry which is preliminary data.</text>
</comment>
<protein>
    <submittedName>
        <fullName evidence="2">Uncharacterized protein</fullName>
    </submittedName>
</protein>
<accession>A0ABV0P9H7</accession>
<reference evidence="2 3" key="1">
    <citation type="submission" date="2021-06" db="EMBL/GenBank/DDBJ databases">
        <authorList>
            <person name="Palmer J.M."/>
        </authorList>
    </citation>
    <scope>NUCLEOTIDE SEQUENCE [LARGE SCALE GENOMIC DNA]</scope>
    <source>
        <strain evidence="2 3">GA_2019</strain>
        <tissue evidence="2">Muscle</tissue>
    </source>
</reference>